<feature type="binding site" evidence="7 8">
    <location>
        <position position="32"/>
    </location>
    <ligand>
        <name>S-adenosyl-L-methionine</name>
        <dbReference type="ChEBI" id="CHEBI:59789"/>
    </ligand>
</feature>
<dbReference type="AlphaFoldDB" id="A0A6P1M9M4"/>
<comment type="subcellular location">
    <subcellularLocation>
        <location evidence="7">Cytoplasm</location>
    </subcellularLocation>
</comment>
<dbReference type="InterPro" id="IPR001737">
    <property type="entry name" value="KsgA/Erm"/>
</dbReference>
<dbReference type="PROSITE" id="PS01131">
    <property type="entry name" value="RRNA_A_DIMETH"/>
    <property type="match status" value="1"/>
</dbReference>
<gene>
    <name evidence="7 10" type="primary">rsmA</name>
    <name evidence="7" type="synonym">ksgA</name>
    <name evidence="10" type="ORF">GT409_02050</name>
</gene>
<dbReference type="InterPro" id="IPR011530">
    <property type="entry name" value="rRNA_adenine_dimethylase"/>
</dbReference>
<keyword evidence="4 7" id="KW-0808">Transferase</keyword>
<comment type="function">
    <text evidence="7">Specifically dimethylates two adjacent adenosines (A1518 and A1519) in the loop of a conserved hairpin near the 3'-end of 16S rRNA in the 30S particle. May play a critical role in biogenesis of 30S subunits.</text>
</comment>
<keyword evidence="2 7" id="KW-0698">rRNA processing</keyword>
<feature type="binding site" evidence="7 8">
    <location>
        <position position="100"/>
    </location>
    <ligand>
        <name>S-adenosyl-L-methionine</name>
        <dbReference type="ChEBI" id="CHEBI:59789"/>
    </ligand>
</feature>
<dbReference type="EMBL" id="CP047593">
    <property type="protein sequence ID" value="QHI68286.1"/>
    <property type="molecule type" value="Genomic_DNA"/>
</dbReference>
<comment type="catalytic activity">
    <reaction evidence="7">
        <text>adenosine(1518)/adenosine(1519) in 16S rRNA + 4 S-adenosyl-L-methionine = N(6)-dimethyladenosine(1518)/N(6)-dimethyladenosine(1519) in 16S rRNA + 4 S-adenosyl-L-homocysteine + 4 H(+)</text>
        <dbReference type="Rhea" id="RHEA:19609"/>
        <dbReference type="Rhea" id="RHEA-COMP:10232"/>
        <dbReference type="Rhea" id="RHEA-COMP:10233"/>
        <dbReference type="ChEBI" id="CHEBI:15378"/>
        <dbReference type="ChEBI" id="CHEBI:57856"/>
        <dbReference type="ChEBI" id="CHEBI:59789"/>
        <dbReference type="ChEBI" id="CHEBI:74411"/>
        <dbReference type="ChEBI" id="CHEBI:74493"/>
        <dbReference type="EC" id="2.1.1.182"/>
    </reaction>
</comment>
<dbReference type="Gene3D" id="3.40.50.150">
    <property type="entry name" value="Vaccinia Virus protein VP39"/>
    <property type="match status" value="1"/>
</dbReference>
<feature type="domain" description="Ribosomal RNA adenine methylase transferase N-terminal" evidence="9">
    <location>
        <begin position="37"/>
        <end position="205"/>
    </location>
</feature>
<accession>A0A6P1M9M4</accession>
<dbReference type="Proteomes" id="UP000464954">
    <property type="component" value="Chromosome"/>
</dbReference>
<feature type="binding site" evidence="7 8">
    <location>
        <position position="120"/>
    </location>
    <ligand>
        <name>S-adenosyl-L-methionine</name>
        <dbReference type="ChEBI" id="CHEBI:59789"/>
    </ligand>
</feature>
<feature type="binding site" evidence="7 8">
    <location>
        <position position="30"/>
    </location>
    <ligand>
        <name>S-adenosyl-L-methionine</name>
        <dbReference type="ChEBI" id="CHEBI:59789"/>
    </ligand>
</feature>
<dbReference type="KEGG" id="taer:GT409_02050"/>
<evidence type="ECO:0000313" key="11">
    <source>
        <dbReference type="Proteomes" id="UP000464954"/>
    </source>
</evidence>
<keyword evidence="1 7" id="KW-0963">Cytoplasm</keyword>
<protein>
    <recommendedName>
        <fullName evidence="7">Ribosomal RNA small subunit methyltransferase A</fullName>
        <ecNumber evidence="7">2.1.1.182</ecNumber>
    </recommendedName>
    <alternativeName>
        <fullName evidence="7">16S rRNA (adenine(1518)-N(6)/adenine(1519)-N(6))-dimethyltransferase</fullName>
    </alternativeName>
    <alternativeName>
        <fullName evidence="7">16S rRNA dimethyladenosine transferase</fullName>
    </alternativeName>
    <alternativeName>
        <fullName evidence="7">16S rRNA dimethylase</fullName>
    </alternativeName>
    <alternativeName>
        <fullName evidence="7">S-adenosylmethionine-6-N', N'-adenosyl(rRNA) dimethyltransferase</fullName>
    </alternativeName>
</protein>
<name>A0A6P1M9M4_9BACT</name>
<comment type="similarity">
    <text evidence="7">Belongs to the class I-like SAM-binding methyltransferase superfamily. rRNA adenine N(6)-methyltransferase family. RsmA subfamily.</text>
</comment>
<dbReference type="SUPFAM" id="SSF53335">
    <property type="entry name" value="S-adenosyl-L-methionine-dependent methyltransferases"/>
    <property type="match status" value="1"/>
</dbReference>
<feature type="binding site" evidence="7 8">
    <location>
        <position position="57"/>
    </location>
    <ligand>
        <name>S-adenosyl-L-methionine</name>
        <dbReference type="ChEBI" id="CHEBI:59789"/>
    </ligand>
</feature>
<keyword evidence="6 7" id="KW-0694">RNA-binding</keyword>
<evidence type="ECO:0000256" key="4">
    <source>
        <dbReference type="ARBA" id="ARBA00022679"/>
    </source>
</evidence>
<dbReference type="PROSITE" id="PS51689">
    <property type="entry name" value="SAM_RNA_A_N6_MT"/>
    <property type="match status" value="1"/>
</dbReference>
<dbReference type="InterPro" id="IPR023165">
    <property type="entry name" value="rRNA_Ade_diMease-like_C"/>
</dbReference>
<evidence type="ECO:0000313" key="10">
    <source>
        <dbReference type="EMBL" id="QHI68286.1"/>
    </source>
</evidence>
<evidence type="ECO:0000256" key="1">
    <source>
        <dbReference type="ARBA" id="ARBA00022490"/>
    </source>
</evidence>
<evidence type="ECO:0000256" key="3">
    <source>
        <dbReference type="ARBA" id="ARBA00022603"/>
    </source>
</evidence>
<dbReference type="RefSeq" id="WP_160626459.1">
    <property type="nucleotide sequence ID" value="NZ_CP047593.1"/>
</dbReference>
<evidence type="ECO:0000256" key="7">
    <source>
        <dbReference type="HAMAP-Rule" id="MF_00607"/>
    </source>
</evidence>
<keyword evidence="11" id="KW-1185">Reference proteome</keyword>
<dbReference type="EC" id="2.1.1.182" evidence="7"/>
<evidence type="ECO:0000256" key="6">
    <source>
        <dbReference type="ARBA" id="ARBA00022884"/>
    </source>
</evidence>
<dbReference type="PANTHER" id="PTHR11727:SF7">
    <property type="entry name" value="DIMETHYLADENOSINE TRANSFERASE-RELATED"/>
    <property type="match status" value="1"/>
</dbReference>
<sequence length="274" mass="30155">MTVGKLTNPSVIRELLNSLGHRPNKGLGQNYLIDGNILGIIVDAAEISENDRLLEIGPGLGALTQALLATGAPLTAIEKDPAMVAHLKRTFQGLELREDDVLNVDLEALFVDGVNRIVANLPYSVGSRFIVNALEARPLPEKMVFMVQKEVADRLTAQPGGKAYGPLAIWSQLNYDVKNIKNVSPKCFMPAPKVWSAVVRFEKRETPLADLADYSAFKRLVKTAFTQRRKQIGSNLRKNLPEFFQGLENAGIDPAIRPEQISIQQWVSLANCSV</sequence>
<keyword evidence="5 7" id="KW-0949">S-adenosyl-L-methionine</keyword>
<keyword evidence="3 7" id="KW-0489">Methyltransferase</keyword>
<dbReference type="GO" id="GO:0052908">
    <property type="term" value="F:16S rRNA (adenine(1518)-N(6)/adenine(1519)-N(6))-dimethyltransferase activity"/>
    <property type="evidence" value="ECO:0007669"/>
    <property type="project" value="UniProtKB-EC"/>
</dbReference>
<organism evidence="10 11">
    <name type="scientific">Tichowtungia aerotolerans</name>
    <dbReference type="NCBI Taxonomy" id="2697043"/>
    <lineage>
        <taxon>Bacteria</taxon>
        <taxon>Pseudomonadati</taxon>
        <taxon>Kiritimatiellota</taxon>
        <taxon>Tichowtungiia</taxon>
        <taxon>Tichowtungiales</taxon>
        <taxon>Tichowtungiaceae</taxon>
        <taxon>Tichowtungia</taxon>
    </lineage>
</organism>
<dbReference type="Gene3D" id="1.10.8.100">
    <property type="entry name" value="Ribosomal RNA adenine dimethylase-like, domain 2"/>
    <property type="match status" value="1"/>
</dbReference>
<dbReference type="CDD" id="cd02440">
    <property type="entry name" value="AdoMet_MTases"/>
    <property type="match status" value="1"/>
</dbReference>
<dbReference type="InterPro" id="IPR029063">
    <property type="entry name" value="SAM-dependent_MTases_sf"/>
</dbReference>
<dbReference type="PANTHER" id="PTHR11727">
    <property type="entry name" value="DIMETHYLADENOSINE TRANSFERASE"/>
    <property type="match status" value="1"/>
</dbReference>
<dbReference type="NCBIfam" id="TIGR00755">
    <property type="entry name" value="ksgA"/>
    <property type="match status" value="1"/>
</dbReference>
<evidence type="ECO:0000256" key="2">
    <source>
        <dbReference type="ARBA" id="ARBA00022552"/>
    </source>
</evidence>
<dbReference type="InterPro" id="IPR020598">
    <property type="entry name" value="rRNA_Ade_methylase_Trfase_N"/>
</dbReference>
<evidence type="ECO:0000259" key="9">
    <source>
        <dbReference type="SMART" id="SM00650"/>
    </source>
</evidence>
<reference evidence="10 11" key="1">
    <citation type="submission" date="2020-01" db="EMBL/GenBank/DDBJ databases">
        <title>Ponticoccus aerotolerans gen. nov., sp. nov., an anaerobic bacterium and proposal of Ponticoccusceae fam. nov., Ponticoccusles ord. nov. and Ponticoccuse classis nov. in the phylum Kiritimatiellaeota.</title>
        <authorList>
            <person name="Zhou L.Y."/>
            <person name="Du Z.J."/>
        </authorList>
    </citation>
    <scope>NUCLEOTIDE SEQUENCE [LARGE SCALE GENOMIC DNA]</scope>
    <source>
        <strain evidence="10 11">S-5007</strain>
    </source>
</reference>
<dbReference type="GO" id="GO:0003723">
    <property type="term" value="F:RNA binding"/>
    <property type="evidence" value="ECO:0007669"/>
    <property type="project" value="UniProtKB-UniRule"/>
</dbReference>
<dbReference type="SMART" id="SM00650">
    <property type="entry name" value="rADc"/>
    <property type="match status" value="1"/>
</dbReference>
<feature type="binding site" evidence="7 8">
    <location>
        <position position="78"/>
    </location>
    <ligand>
        <name>S-adenosyl-L-methionine</name>
        <dbReference type="ChEBI" id="CHEBI:59789"/>
    </ligand>
</feature>
<dbReference type="HAMAP" id="MF_00607">
    <property type="entry name" value="16SrRNA_methyltr_A"/>
    <property type="match status" value="1"/>
</dbReference>
<dbReference type="Pfam" id="PF00398">
    <property type="entry name" value="RrnaAD"/>
    <property type="match status" value="1"/>
</dbReference>
<dbReference type="GO" id="GO:0005829">
    <property type="term" value="C:cytosol"/>
    <property type="evidence" value="ECO:0007669"/>
    <property type="project" value="TreeGrafter"/>
</dbReference>
<dbReference type="InterPro" id="IPR020596">
    <property type="entry name" value="rRNA_Ade_Mease_Trfase_CS"/>
</dbReference>
<evidence type="ECO:0000256" key="5">
    <source>
        <dbReference type="ARBA" id="ARBA00022691"/>
    </source>
</evidence>
<proteinExistence type="inferred from homology"/>
<evidence type="ECO:0000256" key="8">
    <source>
        <dbReference type="PROSITE-ProRule" id="PRU01026"/>
    </source>
</evidence>